<feature type="region of interest" description="Disordered" evidence="1">
    <location>
        <begin position="1"/>
        <end position="180"/>
    </location>
</feature>
<dbReference type="Proteomes" id="UP001498398">
    <property type="component" value="Unassembled WGS sequence"/>
</dbReference>
<feature type="compositionally biased region" description="Acidic residues" evidence="1">
    <location>
        <begin position="74"/>
        <end position="84"/>
    </location>
</feature>
<gene>
    <name evidence="2" type="ORF">VKT23_017734</name>
</gene>
<sequence>MDQDNDAPGARPTPISVRSSNPQSSTSASASRPPPSPELRNNNLPPTPTPLHSSRHETPNGAQDSDNDQAPQDYNEEDEMDVDDGPGQSDAGTDHEEGLQYPEAYDSDRHEDGSGRYGDTHTQRVNNYRGKGRERTPQVNEDIPVRRSNRKRSVVEDEEDGEGEYEFQPVSKPRPKKGRR</sequence>
<feature type="compositionally biased region" description="Acidic residues" evidence="1">
    <location>
        <begin position="156"/>
        <end position="165"/>
    </location>
</feature>
<keyword evidence="3" id="KW-1185">Reference proteome</keyword>
<proteinExistence type="predicted"/>
<name>A0ABR1IVI6_9AGAR</name>
<reference evidence="2 3" key="1">
    <citation type="submission" date="2024-01" db="EMBL/GenBank/DDBJ databases">
        <title>A draft genome for the cacao thread blight pathogen Marasmiellus scandens.</title>
        <authorList>
            <person name="Baruah I.K."/>
            <person name="Leung J."/>
            <person name="Bukari Y."/>
            <person name="Amoako-Attah I."/>
            <person name="Meinhardt L.W."/>
            <person name="Bailey B.A."/>
            <person name="Cohen S.P."/>
        </authorList>
    </citation>
    <scope>NUCLEOTIDE SEQUENCE [LARGE SCALE GENOMIC DNA]</scope>
    <source>
        <strain evidence="2 3">GH-19</strain>
    </source>
</reference>
<feature type="compositionally biased region" description="Polar residues" evidence="1">
    <location>
        <begin position="60"/>
        <end position="72"/>
    </location>
</feature>
<evidence type="ECO:0000313" key="2">
    <source>
        <dbReference type="EMBL" id="KAK7439028.1"/>
    </source>
</evidence>
<feature type="compositionally biased region" description="Low complexity" evidence="1">
    <location>
        <begin position="19"/>
        <end position="31"/>
    </location>
</feature>
<dbReference type="EMBL" id="JBANRG010000075">
    <property type="protein sequence ID" value="KAK7439028.1"/>
    <property type="molecule type" value="Genomic_DNA"/>
</dbReference>
<evidence type="ECO:0000313" key="3">
    <source>
        <dbReference type="Proteomes" id="UP001498398"/>
    </source>
</evidence>
<protein>
    <submittedName>
        <fullName evidence="2">Uncharacterized protein</fullName>
    </submittedName>
</protein>
<evidence type="ECO:0000256" key="1">
    <source>
        <dbReference type="SAM" id="MobiDB-lite"/>
    </source>
</evidence>
<accession>A0ABR1IVI6</accession>
<comment type="caution">
    <text evidence="2">The sequence shown here is derived from an EMBL/GenBank/DDBJ whole genome shotgun (WGS) entry which is preliminary data.</text>
</comment>
<organism evidence="2 3">
    <name type="scientific">Marasmiellus scandens</name>
    <dbReference type="NCBI Taxonomy" id="2682957"/>
    <lineage>
        <taxon>Eukaryota</taxon>
        <taxon>Fungi</taxon>
        <taxon>Dikarya</taxon>
        <taxon>Basidiomycota</taxon>
        <taxon>Agaricomycotina</taxon>
        <taxon>Agaricomycetes</taxon>
        <taxon>Agaricomycetidae</taxon>
        <taxon>Agaricales</taxon>
        <taxon>Marasmiineae</taxon>
        <taxon>Omphalotaceae</taxon>
        <taxon>Marasmiellus</taxon>
    </lineage>
</organism>
<feature type="compositionally biased region" description="Basic and acidic residues" evidence="1">
    <location>
        <begin position="106"/>
        <end position="122"/>
    </location>
</feature>